<name>A0AA39HHC4_9BILA</name>
<feature type="chain" id="PRO_5041461803" description="Saposin B-type domain-containing protein" evidence="3">
    <location>
        <begin position="19"/>
        <end position="252"/>
    </location>
</feature>
<dbReference type="PROSITE" id="PS50015">
    <property type="entry name" value="SAP_B"/>
    <property type="match status" value="2"/>
</dbReference>
<keyword evidence="6" id="KW-1185">Reference proteome</keyword>
<sequence length="252" mass="28040">MRFSSLLLLCALVTIAVAFPKKAFKEEHGLLKPMKGADCEDGANCVCGPCKDVVAFLRTMILEHKTQDKELLEKACLRFYGNDPARKGFCEKVVEEHLSMILDYVRQKIDPVDSTPAERQDAMKVAIVLLAMLSLATSAAIDHESKLLKAKDNYGIRKTQKPLHMKVSSEEESDGVICTICTQTIREAKAAVVNHEDDAAHVIEQVCDSLFKKESTDGAVCRSIIEQELPQIVELLKTKVDPEQVCKDLYLC</sequence>
<protein>
    <recommendedName>
        <fullName evidence="4">Saposin B-type domain-containing protein</fullName>
    </recommendedName>
</protein>
<keyword evidence="3" id="KW-0732">Signal</keyword>
<feature type="signal peptide" evidence="3">
    <location>
        <begin position="1"/>
        <end position="18"/>
    </location>
</feature>
<dbReference type="InterPro" id="IPR008139">
    <property type="entry name" value="SaposinB_dom"/>
</dbReference>
<evidence type="ECO:0000256" key="1">
    <source>
        <dbReference type="ARBA" id="ARBA00023157"/>
    </source>
</evidence>
<dbReference type="InterPro" id="IPR008138">
    <property type="entry name" value="SapB_2"/>
</dbReference>
<evidence type="ECO:0000313" key="5">
    <source>
        <dbReference type="EMBL" id="KAK0404739.1"/>
    </source>
</evidence>
<evidence type="ECO:0000259" key="4">
    <source>
        <dbReference type="PROSITE" id="PS50015"/>
    </source>
</evidence>
<evidence type="ECO:0000313" key="6">
    <source>
        <dbReference type="Proteomes" id="UP001175271"/>
    </source>
</evidence>
<dbReference type="SMART" id="SM00741">
    <property type="entry name" value="SapB"/>
    <property type="match status" value="2"/>
</dbReference>
<feature type="domain" description="Saposin B-type" evidence="4">
    <location>
        <begin position="174"/>
        <end position="252"/>
    </location>
</feature>
<dbReference type="PANTHER" id="PTHR11480">
    <property type="entry name" value="SAPOSIN-RELATED"/>
    <property type="match status" value="1"/>
</dbReference>
<dbReference type="InterPro" id="IPR051428">
    <property type="entry name" value="Sphingo_Act-Surfact_Prot"/>
</dbReference>
<dbReference type="SUPFAM" id="SSF47862">
    <property type="entry name" value="Saposin"/>
    <property type="match status" value="2"/>
</dbReference>
<keyword evidence="1" id="KW-1015">Disulfide bond</keyword>
<accession>A0AA39HHC4</accession>
<evidence type="ECO:0000256" key="2">
    <source>
        <dbReference type="ARBA" id="ARBA00023180"/>
    </source>
</evidence>
<keyword evidence="2" id="KW-0325">Glycoprotein</keyword>
<organism evidence="5 6">
    <name type="scientific">Steinernema hermaphroditum</name>
    <dbReference type="NCBI Taxonomy" id="289476"/>
    <lineage>
        <taxon>Eukaryota</taxon>
        <taxon>Metazoa</taxon>
        <taxon>Ecdysozoa</taxon>
        <taxon>Nematoda</taxon>
        <taxon>Chromadorea</taxon>
        <taxon>Rhabditida</taxon>
        <taxon>Tylenchina</taxon>
        <taxon>Panagrolaimomorpha</taxon>
        <taxon>Strongyloidoidea</taxon>
        <taxon>Steinernematidae</taxon>
        <taxon>Steinernema</taxon>
    </lineage>
</organism>
<dbReference type="EMBL" id="JAUCMV010000004">
    <property type="protein sequence ID" value="KAK0404739.1"/>
    <property type="molecule type" value="Genomic_DNA"/>
</dbReference>
<dbReference type="AlphaFoldDB" id="A0AA39HHC4"/>
<comment type="caution">
    <text evidence="5">The sequence shown here is derived from an EMBL/GenBank/DDBJ whole genome shotgun (WGS) entry which is preliminary data.</text>
</comment>
<dbReference type="Proteomes" id="UP001175271">
    <property type="component" value="Unassembled WGS sequence"/>
</dbReference>
<feature type="domain" description="Saposin B-type" evidence="4">
    <location>
        <begin position="43"/>
        <end position="111"/>
    </location>
</feature>
<dbReference type="InterPro" id="IPR011001">
    <property type="entry name" value="Saposin-like"/>
</dbReference>
<dbReference type="Pfam" id="PF03489">
    <property type="entry name" value="SapB_2"/>
    <property type="match status" value="1"/>
</dbReference>
<proteinExistence type="predicted"/>
<gene>
    <name evidence="5" type="ORF">QR680_017603</name>
</gene>
<reference evidence="5" key="1">
    <citation type="submission" date="2023-06" db="EMBL/GenBank/DDBJ databases">
        <title>Genomic analysis of the entomopathogenic nematode Steinernema hermaphroditum.</title>
        <authorList>
            <person name="Schwarz E.M."/>
            <person name="Heppert J.K."/>
            <person name="Baniya A."/>
            <person name="Schwartz H.T."/>
            <person name="Tan C.-H."/>
            <person name="Antoshechkin I."/>
            <person name="Sternberg P.W."/>
            <person name="Goodrich-Blair H."/>
            <person name="Dillman A.R."/>
        </authorList>
    </citation>
    <scope>NUCLEOTIDE SEQUENCE</scope>
    <source>
        <strain evidence="5">PS9179</strain>
        <tissue evidence="5">Whole animal</tissue>
    </source>
</reference>
<dbReference type="Gene3D" id="1.10.225.10">
    <property type="entry name" value="Saposin-like"/>
    <property type="match status" value="2"/>
</dbReference>
<evidence type="ECO:0000256" key="3">
    <source>
        <dbReference type="SAM" id="SignalP"/>
    </source>
</evidence>